<gene>
    <name evidence="5" type="ORF">ACFQMN_01325</name>
</gene>
<evidence type="ECO:0000313" key="6">
    <source>
        <dbReference type="Proteomes" id="UP001596494"/>
    </source>
</evidence>
<proteinExistence type="inferred from homology"/>
<dbReference type="SUPFAM" id="SSF52317">
    <property type="entry name" value="Class I glutamine amidotransferase-like"/>
    <property type="match status" value="1"/>
</dbReference>
<comment type="caution">
    <text evidence="5">The sequence shown here is derived from an EMBL/GenBank/DDBJ whole genome shotgun (WGS) entry which is preliminary data.</text>
</comment>
<dbReference type="InterPro" id="IPR029062">
    <property type="entry name" value="Class_I_gatase-like"/>
</dbReference>
<evidence type="ECO:0000313" key="5">
    <source>
        <dbReference type="EMBL" id="MFC7319524.1"/>
    </source>
</evidence>
<comment type="similarity">
    <text evidence="1">Belongs to the peptidase S51 family.</text>
</comment>
<accession>A0ABW2JYG0</accession>
<name>A0ABW2JYG0_9BACI</name>
<evidence type="ECO:0000256" key="3">
    <source>
        <dbReference type="ARBA" id="ARBA00022801"/>
    </source>
</evidence>
<keyword evidence="6" id="KW-1185">Reference proteome</keyword>
<keyword evidence="2" id="KW-0645">Protease</keyword>
<evidence type="ECO:0000256" key="2">
    <source>
        <dbReference type="ARBA" id="ARBA00022670"/>
    </source>
</evidence>
<evidence type="ECO:0000256" key="1">
    <source>
        <dbReference type="ARBA" id="ARBA00006534"/>
    </source>
</evidence>
<keyword evidence="3" id="KW-0378">Hydrolase</keyword>
<keyword evidence="4" id="KW-0720">Serine protease</keyword>
<dbReference type="EMBL" id="JBHTBY010000001">
    <property type="protein sequence ID" value="MFC7319524.1"/>
    <property type="molecule type" value="Genomic_DNA"/>
</dbReference>
<reference evidence="6" key="1">
    <citation type="journal article" date="2019" name="Int. J. Syst. Evol. Microbiol.">
        <title>The Global Catalogue of Microorganisms (GCM) 10K type strain sequencing project: providing services to taxonomists for standard genome sequencing and annotation.</title>
        <authorList>
            <consortium name="The Broad Institute Genomics Platform"/>
            <consortium name="The Broad Institute Genome Sequencing Center for Infectious Disease"/>
            <person name="Wu L."/>
            <person name="Ma J."/>
        </authorList>
    </citation>
    <scope>NUCLEOTIDE SEQUENCE [LARGE SCALE GENOMIC DNA]</scope>
    <source>
        <strain evidence="6">CCUG 73951</strain>
    </source>
</reference>
<dbReference type="RefSeq" id="WP_289216265.1">
    <property type="nucleotide sequence ID" value="NZ_JAPVRC010000005.1"/>
</dbReference>
<sequence>MKDRHLFLFGGGPPMTDQLARNFSQMVGEGPVVILYLKRENVGIEQYSSIFTDSIVKHEPNQEFIFLQLKQRYSEEEIECLYKASAVIIGGGDSVKYQQYVVQSEIGEVLKRVYAQGVPLAGHSAGALIVPDTCVISAEDNEERVILFKEGLGLLSNLVLSVHYLEWQEEEHLKQSLEVLNAPEGYGIAEQSGVYMRNEQLETAEGYVHVQRRSYS</sequence>
<protein>
    <submittedName>
        <fullName evidence="5">Type 1 glutamine amidotransferase-like domain-containing protein</fullName>
    </submittedName>
</protein>
<dbReference type="Pfam" id="PF03575">
    <property type="entry name" value="Peptidase_S51"/>
    <property type="match status" value="1"/>
</dbReference>
<organism evidence="5 6">
    <name type="scientific">Halobacillus campisalis</name>
    <dbReference type="NCBI Taxonomy" id="435909"/>
    <lineage>
        <taxon>Bacteria</taxon>
        <taxon>Bacillati</taxon>
        <taxon>Bacillota</taxon>
        <taxon>Bacilli</taxon>
        <taxon>Bacillales</taxon>
        <taxon>Bacillaceae</taxon>
        <taxon>Halobacillus</taxon>
    </lineage>
</organism>
<evidence type="ECO:0000256" key="4">
    <source>
        <dbReference type="ARBA" id="ARBA00022825"/>
    </source>
</evidence>
<dbReference type="CDD" id="cd03129">
    <property type="entry name" value="GAT1_Peptidase_E_like"/>
    <property type="match status" value="1"/>
</dbReference>
<dbReference type="Gene3D" id="3.40.50.880">
    <property type="match status" value="1"/>
</dbReference>
<dbReference type="InterPro" id="IPR005320">
    <property type="entry name" value="Peptidase_S51"/>
</dbReference>
<dbReference type="Proteomes" id="UP001596494">
    <property type="component" value="Unassembled WGS sequence"/>
</dbReference>